<feature type="transmembrane region" description="Helical" evidence="5">
    <location>
        <begin position="75"/>
        <end position="97"/>
    </location>
</feature>
<gene>
    <name evidence="6" type="ORF">A6K76_09345</name>
</gene>
<keyword evidence="3 5" id="KW-1133">Transmembrane helix</keyword>
<feature type="transmembrane region" description="Helical" evidence="5">
    <location>
        <begin position="48"/>
        <end position="69"/>
    </location>
</feature>
<dbReference type="EMBL" id="MATO01000029">
    <property type="protein sequence ID" value="OCS91373.1"/>
    <property type="molecule type" value="Genomic_DNA"/>
</dbReference>
<evidence type="ECO:0000313" key="7">
    <source>
        <dbReference type="Proteomes" id="UP000093482"/>
    </source>
</evidence>
<protein>
    <recommendedName>
        <fullName evidence="8">DUF4870 domain-containing protein</fullName>
    </recommendedName>
</protein>
<accession>A0A1C0YW49</accession>
<reference evidence="6 7" key="1">
    <citation type="submission" date="2016-07" db="EMBL/GenBank/DDBJ databases">
        <title>Caryophanon latum genome sequencing.</title>
        <authorList>
            <person name="Verma A."/>
            <person name="Pal Y."/>
            <person name="Krishnamurthi S."/>
        </authorList>
    </citation>
    <scope>NUCLEOTIDE SEQUENCE [LARGE SCALE GENOMIC DNA]</scope>
    <source>
        <strain evidence="6 7">DSM 14151</strain>
    </source>
</reference>
<proteinExistence type="predicted"/>
<dbReference type="InterPro" id="IPR019109">
    <property type="entry name" value="MamF_MmsF"/>
</dbReference>
<evidence type="ECO:0000256" key="5">
    <source>
        <dbReference type="SAM" id="Phobius"/>
    </source>
</evidence>
<dbReference type="Pfam" id="PF09685">
    <property type="entry name" value="MamF_MmsF"/>
    <property type="match status" value="1"/>
</dbReference>
<comment type="subcellular location">
    <subcellularLocation>
        <location evidence="1">Membrane</location>
        <topology evidence="1">Multi-pass membrane protein</topology>
    </subcellularLocation>
</comment>
<keyword evidence="4 5" id="KW-0472">Membrane</keyword>
<evidence type="ECO:0000256" key="4">
    <source>
        <dbReference type="ARBA" id="ARBA00023136"/>
    </source>
</evidence>
<evidence type="ECO:0008006" key="8">
    <source>
        <dbReference type="Google" id="ProtNLM"/>
    </source>
</evidence>
<evidence type="ECO:0000256" key="1">
    <source>
        <dbReference type="ARBA" id="ARBA00004141"/>
    </source>
</evidence>
<sequence length="104" mass="11553">MKNEQLLSAFSYISILFCPLIVPIVVYFAQKDDFVRFHAKRAIIGQSIVVVSALFAIFAMLIGGVTGMIEQVPNMLLVIGFGITTFISIVVSIWSIVMTVRVFH</sequence>
<feature type="transmembrane region" description="Helical" evidence="5">
    <location>
        <begin position="6"/>
        <end position="28"/>
    </location>
</feature>
<name>A0A1C0YW49_9BACL</name>
<organism evidence="6 7">
    <name type="scientific">Caryophanon latum</name>
    <dbReference type="NCBI Taxonomy" id="33977"/>
    <lineage>
        <taxon>Bacteria</taxon>
        <taxon>Bacillati</taxon>
        <taxon>Bacillota</taxon>
        <taxon>Bacilli</taxon>
        <taxon>Bacillales</taxon>
        <taxon>Caryophanaceae</taxon>
        <taxon>Caryophanon</taxon>
    </lineage>
</organism>
<keyword evidence="7" id="KW-1185">Reference proteome</keyword>
<dbReference type="AlphaFoldDB" id="A0A1C0YW49"/>
<dbReference type="Proteomes" id="UP000093482">
    <property type="component" value="Unassembled WGS sequence"/>
</dbReference>
<keyword evidence="2 5" id="KW-0812">Transmembrane</keyword>
<evidence type="ECO:0000313" key="6">
    <source>
        <dbReference type="EMBL" id="OCS91373.1"/>
    </source>
</evidence>
<evidence type="ECO:0000256" key="2">
    <source>
        <dbReference type="ARBA" id="ARBA00022692"/>
    </source>
</evidence>
<comment type="caution">
    <text evidence="6">The sequence shown here is derived from an EMBL/GenBank/DDBJ whole genome shotgun (WGS) entry which is preliminary data.</text>
</comment>
<evidence type="ECO:0000256" key="3">
    <source>
        <dbReference type="ARBA" id="ARBA00022989"/>
    </source>
</evidence>